<feature type="transmembrane region" description="Helical" evidence="2">
    <location>
        <begin position="425"/>
        <end position="447"/>
    </location>
</feature>
<evidence type="ECO:0000256" key="1">
    <source>
        <dbReference type="SAM" id="MobiDB-lite"/>
    </source>
</evidence>
<dbReference type="AlphaFoldDB" id="A0A642UPD7"/>
<feature type="compositionally biased region" description="Acidic residues" evidence="1">
    <location>
        <begin position="163"/>
        <end position="191"/>
    </location>
</feature>
<dbReference type="RefSeq" id="XP_034012528.1">
    <property type="nucleotide sequence ID" value="XM_034155353.1"/>
</dbReference>
<keyword evidence="2" id="KW-0812">Transmembrane</keyword>
<evidence type="ECO:0000313" key="4">
    <source>
        <dbReference type="Proteomes" id="UP000449547"/>
    </source>
</evidence>
<protein>
    <submittedName>
        <fullName evidence="3">Uncharacterized protein</fullName>
    </submittedName>
</protein>
<reference evidence="3 4" key="1">
    <citation type="submission" date="2019-07" db="EMBL/GenBank/DDBJ databases">
        <title>Genome assembly of two rare yeast pathogens: Diutina rugosa and Trichomonascus ciferrii.</title>
        <authorList>
            <person name="Mixao V."/>
            <person name="Saus E."/>
            <person name="Hansen A."/>
            <person name="Lass-Flor C."/>
            <person name="Gabaldon T."/>
        </authorList>
    </citation>
    <scope>NUCLEOTIDE SEQUENCE [LARGE SCALE GENOMIC DNA]</scope>
    <source>
        <strain evidence="3 4">CBS 613</strain>
    </source>
</reference>
<feature type="region of interest" description="Disordered" evidence="1">
    <location>
        <begin position="145"/>
        <end position="202"/>
    </location>
</feature>
<name>A0A642UPD7_DIURU</name>
<dbReference type="EMBL" id="SWFT01000082">
    <property type="protein sequence ID" value="KAA8902780.1"/>
    <property type="molecule type" value="Genomic_DNA"/>
</dbReference>
<dbReference type="Proteomes" id="UP000449547">
    <property type="component" value="Unassembled WGS sequence"/>
</dbReference>
<feature type="transmembrane region" description="Helical" evidence="2">
    <location>
        <begin position="341"/>
        <end position="367"/>
    </location>
</feature>
<feature type="transmembrane region" description="Helical" evidence="2">
    <location>
        <begin position="388"/>
        <end position="405"/>
    </location>
</feature>
<gene>
    <name evidence="3" type="ORF">DIURU_002676</name>
</gene>
<sequence length="458" mass="52379">MAESFELADIPPPVPEKDEAALESSSALRSRVMARENDGKLHSERMHEVKLQSQRYDVSLYRKLTVSFILWLLMLVINMSGSFSCTGDSLASCYPQYTLRIQVINESGRKTLHSIQSGLEVLSYFSKSVTSAEESMGDRLASMLDNYLHSGPAPSDEPTPEPIPEEPIPEEPQPEEQSEEQSEEEGEEEEEEHTHLGGLDNAPRDLSWIMDMMSTATHWLSGTNHSEVTDTFSPRSSFWFNFHGFCRYDHERFSKSCESAPGMDVFSSVVRDLGIQFAVHANNEDPETASKRMVRIYQRMVDNLNDRYDKLLQDDNKAGEYNMKSYKDVRSLRNARYFSEFSMVVVSIGLWVSIIVTVVCGHLLMSYSSELNYFQWFQRHMNLVTKSLVVLTLGYFLMELPTFLGDMYSYVKLRKLFTKLAIADFNIGLGFCFTLTNVFLGAVQLLIQLRMLQRHVKL</sequence>
<keyword evidence="4" id="KW-1185">Reference proteome</keyword>
<keyword evidence="2" id="KW-0472">Membrane</keyword>
<evidence type="ECO:0000313" key="3">
    <source>
        <dbReference type="EMBL" id="KAA8902780.1"/>
    </source>
</evidence>
<proteinExistence type="predicted"/>
<dbReference type="VEuPathDB" id="FungiDB:DIURU_002676"/>
<keyword evidence="2" id="KW-1133">Transmembrane helix</keyword>
<comment type="caution">
    <text evidence="3">The sequence shown here is derived from an EMBL/GenBank/DDBJ whole genome shotgun (WGS) entry which is preliminary data.</text>
</comment>
<evidence type="ECO:0000256" key="2">
    <source>
        <dbReference type="SAM" id="Phobius"/>
    </source>
</evidence>
<accession>A0A642UPD7</accession>
<dbReference type="OrthoDB" id="4073891at2759"/>
<dbReference type="GeneID" id="54781327"/>
<organism evidence="3 4">
    <name type="scientific">Diutina rugosa</name>
    <name type="common">Yeast</name>
    <name type="synonym">Candida rugosa</name>
    <dbReference type="NCBI Taxonomy" id="5481"/>
    <lineage>
        <taxon>Eukaryota</taxon>
        <taxon>Fungi</taxon>
        <taxon>Dikarya</taxon>
        <taxon>Ascomycota</taxon>
        <taxon>Saccharomycotina</taxon>
        <taxon>Pichiomycetes</taxon>
        <taxon>Debaryomycetaceae</taxon>
        <taxon>Diutina</taxon>
    </lineage>
</organism>